<comment type="subcellular location">
    <subcellularLocation>
        <location evidence="1">Membrane</location>
        <topology evidence="1">Multi-pass membrane protein</topology>
    </subcellularLocation>
</comment>
<evidence type="ECO:0000256" key="1">
    <source>
        <dbReference type="ARBA" id="ARBA00004141"/>
    </source>
</evidence>
<dbReference type="Gene3D" id="1.10.3730.20">
    <property type="match status" value="1"/>
</dbReference>
<dbReference type="EMBL" id="CP009571">
    <property type="protein sequence ID" value="AIT07553.1"/>
    <property type="molecule type" value="Genomic_DNA"/>
</dbReference>
<evidence type="ECO:0000256" key="3">
    <source>
        <dbReference type="ARBA" id="ARBA00022692"/>
    </source>
</evidence>
<dbReference type="AlphaFoldDB" id="A0A097EJ25"/>
<evidence type="ECO:0000256" key="2">
    <source>
        <dbReference type="ARBA" id="ARBA00009853"/>
    </source>
</evidence>
<proteinExistence type="inferred from homology"/>
<feature type="transmembrane region" description="Helical" evidence="6">
    <location>
        <begin position="96"/>
        <end position="117"/>
    </location>
</feature>
<keyword evidence="9" id="KW-1185">Reference proteome</keyword>
<dbReference type="InterPro" id="IPR000620">
    <property type="entry name" value="EamA_dom"/>
</dbReference>
<keyword evidence="3 6" id="KW-0812">Transmembrane</keyword>
<keyword evidence="4 6" id="KW-1133">Transmembrane helix</keyword>
<evidence type="ECO:0000256" key="5">
    <source>
        <dbReference type="ARBA" id="ARBA00023136"/>
    </source>
</evidence>
<accession>A0A097EJ25</accession>
<evidence type="ECO:0000313" key="8">
    <source>
        <dbReference type="EMBL" id="AIT07553.1"/>
    </source>
</evidence>
<evidence type="ECO:0000259" key="7">
    <source>
        <dbReference type="Pfam" id="PF00892"/>
    </source>
</evidence>
<feature type="transmembrane region" description="Helical" evidence="6">
    <location>
        <begin position="69"/>
        <end position="90"/>
    </location>
</feature>
<dbReference type="SUPFAM" id="SSF103481">
    <property type="entry name" value="Multidrug resistance efflux transporter EmrE"/>
    <property type="match status" value="2"/>
</dbReference>
<dbReference type="Proteomes" id="UP000033200">
    <property type="component" value="Chromosome"/>
</dbReference>
<dbReference type="PANTHER" id="PTHR22911:SF6">
    <property type="entry name" value="SOLUTE CARRIER FAMILY 35 MEMBER G1"/>
    <property type="match status" value="1"/>
</dbReference>
<dbReference type="InterPro" id="IPR037185">
    <property type="entry name" value="EmrE-like"/>
</dbReference>
<gene>
    <name evidence="8" type="ORF">MC45_15535</name>
</gene>
<feature type="domain" description="EamA" evidence="7">
    <location>
        <begin position="154"/>
        <end position="283"/>
    </location>
</feature>
<dbReference type="PANTHER" id="PTHR22911">
    <property type="entry name" value="ACYL-MALONYL CONDENSING ENZYME-RELATED"/>
    <property type="match status" value="1"/>
</dbReference>
<feature type="transmembrane region" description="Helical" evidence="6">
    <location>
        <begin position="216"/>
        <end position="234"/>
    </location>
</feature>
<feature type="transmembrane region" description="Helical" evidence="6">
    <location>
        <begin position="241"/>
        <end position="261"/>
    </location>
</feature>
<dbReference type="GO" id="GO:0016020">
    <property type="term" value="C:membrane"/>
    <property type="evidence" value="ECO:0007669"/>
    <property type="project" value="UniProtKB-SubCell"/>
</dbReference>
<protein>
    <submittedName>
        <fullName evidence="8">Permease</fullName>
    </submittedName>
</protein>
<dbReference type="HOGENOM" id="CLU_032828_0_0_5"/>
<feature type="transmembrane region" description="Helical" evidence="6">
    <location>
        <begin position="185"/>
        <end position="204"/>
    </location>
</feature>
<feature type="transmembrane region" description="Helical" evidence="6">
    <location>
        <begin position="38"/>
        <end position="57"/>
    </location>
</feature>
<evidence type="ECO:0000256" key="6">
    <source>
        <dbReference type="SAM" id="Phobius"/>
    </source>
</evidence>
<sequence>MKREVSPLAAFAVAAAGIAVYSAMDTLMKGLSIASGAYAAVLWRSLAGVALLAPVFLARRMRWPGAKALRLHVARGATGGASVLLFFWGLARVPMAQGVALTFLAPLIALFLAGLTLGERIRRAAIGGSLVASLGVLIIAAGQVQAHASDAVVMGSVAILAASVIYAVSLILLRQQAQAADPLEVALFTSVVLSVLLLVAAPWFGSVPTTDQLPVVFGAALLGSISAVALAWAYGRAEAQVLAPTEYTAFVWSALFGWLAFAERVSPYTVAGALFIIAGCLVAIRKPAPGPQTEAAL</sequence>
<organism evidence="8 9">
    <name type="scientific">Sphingomonas taxi</name>
    <dbReference type="NCBI Taxonomy" id="1549858"/>
    <lineage>
        <taxon>Bacteria</taxon>
        <taxon>Pseudomonadati</taxon>
        <taxon>Pseudomonadota</taxon>
        <taxon>Alphaproteobacteria</taxon>
        <taxon>Sphingomonadales</taxon>
        <taxon>Sphingomonadaceae</taxon>
        <taxon>Sphingomonas</taxon>
    </lineage>
</organism>
<evidence type="ECO:0000256" key="4">
    <source>
        <dbReference type="ARBA" id="ARBA00022989"/>
    </source>
</evidence>
<feature type="transmembrane region" description="Helical" evidence="6">
    <location>
        <begin position="124"/>
        <end position="145"/>
    </location>
</feature>
<name>A0A097EJ25_9SPHN</name>
<feature type="transmembrane region" description="Helical" evidence="6">
    <location>
        <begin position="151"/>
        <end position="173"/>
    </location>
</feature>
<evidence type="ECO:0000313" key="9">
    <source>
        <dbReference type="Proteomes" id="UP000033200"/>
    </source>
</evidence>
<dbReference type="KEGG" id="stax:MC45_15535"/>
<dbReference type="RefSeq" id="WP_038665099.1">
    <property type="nucleotide sequence ID" value="NZ_CP009571.1"/>
</dbReference>
<feature type="domain" description="EamA" evidence="7">
    <location>
        <begin position="14"/>
        <end position="140"/>
    </location>
</feature>
<dbReference type="Pfam" id="PF00892">
    <property type="entry name" value="EamA"/>
    <property type="match status" value="2"/>
</dbReference>
<reference evidence="8 9" key="1">
    <citation type="submission" date="2014-09" db="EMBL/GenBank/DDBJ databases">
        <title>Using Illumina technology Improving SMRT sequencing Genome Assembly by RASTools.</title>
        <authorList>
            <person name="Zhou Y."/>
            <person name="Ma T."/>
            <person name="Liu T."/>
        </authorList>
    </citation>
    <scope>NUCLEOTIDE SEQUENCE [LARGE SCALE GENOMIC DNA]</scope>
    <source>
        <strain evidence="8 9">ATCC 55669</strain>
    </source>
</reference>
<comment type="similarity">
    <text evidence="2">Belongs to the drug/metabolite transporter (DMT) superfamily. 10 TMS drug/metabolite exporter (DME) (TC 2.A.7.3) family.</text>
</comment>
<keyword evidence="5 6" id="KW-0472">Membrane</keyword>
<dbReference type="eggNOG" id="COG0697">
    <property type="taxonomic scope" value="Bacteria"/>
</dbReference>
<feature type="transmembrane region" description="Helical" evidence="6">
    <location>
        <begin position="267"/>
        <end position="284"/>
    </location>
</feature>
<dbReference type="STRING" id="1549858.MC45_15535"/>